<keyword evidence="6" id="KW-1185">Reference proteome</keyword>
<comment type="catalytic activity">
    <reaction evidence="1">
        <text>3',5'-cyclic CMP + H2O = CMP + H(+)</text>
        <dbReference type="Rhea" id="RHEA:72675"/>
        <dbReference type="ChEBI" id="CHEBI:15377"/>
        <dbReference type="ChEBI" id="CHEBI:15378"/>
        <dbReference type="ChEBI" id="CHEBI:58003"/>
        <dbReference type="ChEBI" id="CHEBI:60377"/>
    </reaction>
    <physiologicalReaction direction="left-to-right" evidence="1">
        <dbReference type="Rhea" id="RHEA:72676"/>
    </physiologicalReaction>
</comment>
<comment type="function">
    <text evidence="2">Counteracts the endogenous Pycsar antiviral defense system. Phosphodiesterase that enables metal-dependent hydrolysis of host cyclic nucleotide Pycsar defense signals such as cCMP and cUMP.</text>
</comment>
<dbReference type="RefSeq" id="WP_065854771.1">
    <property type="nucleotide sequence ID" value="NZ_LYPC01000026.1"/>
</dbReference>
<dbReference type="InterPro" id="IPR052159">
    <property type="entry name" value="Competence_DNA_uptake"/>
</dbReference>
<gene>
    <name evidence="5" type="ORF">A8709_21150</name>
</gene>
<evidence type="ECO:0000313" key="5">
    <source>
        <dbReference type="EMBL" id="OCT12842.1"/>
    </source>
</evidence>
<dbReference type="Gene3D" id="3.60.15.10">
    <property type="entry name" value="Ribonuclease Z/Hydroxyacylglutathione hydrolase-like"/>
    <property type="match status" value="1"/>
</dbReference>
<sequence length="317" mass="35998">MPSANVQFLNVGWGDAHLIQLPSGGICLIDGGDGTFTEDQDHPLSWMNRNRVDQLEWMILTHIHEDHINGLLDVAKAKPVIKAVLPYEPFLLPPIAWTDNQGDSFAERVYHMLASYVELIQVLSEQGTAIIWRSAYGSSEDSVIWTEEGMTLTHLYPWQGDPLPAYEVLQDILSYSMESEHEEVVENLTRFFELSNHDSSVYRLHAMEEANTSVLFGGDQLEPGWERLAQRTDIRSRVWKVSHHGMEDGFNARILSWIEPEHCIIPISLQSSEVFQENWSRLRSCTNASFYITGSYTSEETDLIVNGSLPIQLGFGF</sequence>
<organism evidence="5 6">
    <name type="scientific">Paenibacillus pectinilyticus</name>
    <dbReference type="NCBI Taxonomy" id="512399"/>
    <lineage>
        <taxon>Bacteria</taxon>
        <taxon>Bacillati</taxon>
        <taxon>Bacillota</taxon>
        <taxon>Bacilli</taxon>
        <taxon>Bacillales</taxon>
        <taxon>Paenibacillaceae</taxon>
        <taxon>Paenibacillus</taxon>
    </lineage>
</organism>
<dbReference type="PANTHER" id="PTHR30619:SF1">
    <property type="entry name" value="RECOMBINATION PROTEIN 2"/>
    <property type="match status" value="1"/>
</dbReference>
<dbReference type="STRING" id="512399.A8709_21150"/>
<dbReference type="AlphaFoldDB" id="A0A1C0ZXK3"/>
<evidence type="ECO:0000256" key="2">
    <source>
        <dbReference type="ARBA" id="ARBA00034301"/>
    </source>
</evidence>
<dbReference type="EMBL" id="LYPC01000026">
    <property type="protein sequence ID" value="OCT12842.1"/>
    <property type="molecule type" value="Genomic_DNA"/>
</dbReference>
<proteinExistence type="predicted"/>
<evidence type="ECO:0000313" key="6">
    <source>
        <dbReference type="Proteomes" id="UP000093309"/>
    </source>
</evidence>
<protein>
    <recommendedName>
        <fullName evidence="4">Metallo-beta-lactamase domain-containing protein</fullName>
    </recommendedName>
</protein>
<name>A0A1C0ZXK3_9BACL</name>
<accession>A0A1C0ZXK3</accession>
<feature type="domain" description="Metallo-beta-lactamase" evidence="4">
    <location>
        <begin position="16"/>
        <end position="93"/>
    </location>
</feature>
<dbReference type="InterPro" id="IPR036866">
    <property type="entry name" value="RibonucZ/Hydroxyglut_hydro"/>
</dbReference>
<dbReference type="Proteomes" id="UP000093309">
    <property type="component" value="Unassembled WGS sequence"/>
</dbReference>
<evidence type="ECO:0000256" key="3">
    <source>
        <dbReference type="ARBA" id="ARBA00048505"/>
    </source>
</evidence>
<dbReference type="PANTHER" id="PTHR30619">
    <property type="entry name" value="DNA INTERNALIZATION/COMPETENCE PROTEIN COMEC/REC2"/>
    <property type="match status" value="1"/>
</dbReference>
<comment type="caution">
    <text evidence="5">The sequence shown here is derived from an EMBL/GenBank/DDBJ whole genome shotgun (WGS) entry which is preliminary data.</text>
</comment>
<evidence type="ECO:0000256" key="1">
    <source>
        <dbReference type="ARBA" id="ARBA00034221"/>
    </source>
</evidence>
<comment type="catalytic activity">
    <reaction evidence="3">
        <text>3',5'-cyclic UMP + H2O = UMP + H(+)</text>
        <dbReference type="Rhea" id="RHEA:70575"/>
        <dbReference type="ChEBI" id="CHEBI:15377"/>
        <dbReference type="ChEBI" id="CHEBI:15378"/>
        <dbReference type="ChEBI" id="CHEBI:57865"/>
        <dbReference type="ChEBI" id="CHEBI:184387"/>
    </reaction>
    <physiologicalReaction direction="left-to-right" evidence="3">
        <dbReference type="Rhea" id="RHEA:70576"/>
    </physiologicalReaction>
</comment>
<reference evidence="6" key="1">
    <citation type="submission" date="2016-05" db="EMBL/GenBank/DDBJ databases">
        <title>Paenibacillus oryzae. sp. nov., isolated from the rice root.</title>
        <authorList>
            <person name="Zhang J."/>
            <person name="Zhang X."/>
        </authorList>
    </citation>
    <scope>NUCLEOTIDE SEQUENCE [LARGE SCALE GENOMIC DNA]</scope>
    <source>
        <strain evidence="6">KCTC13222</strain>
    </source>
</reference>
<dbReference type="OrthoDB" id="9761531at2"/>
<dbReference type="SUPFAM" id="SSF56281">
    <property type="entry name" value="Metallo-hydrolase/oxidoreductase"/>
    <property type="match status" value="1"/>
</dbReference>
<dbReference type="InterPro" id="IPR001279">
    <property type="entry name" value="Metallo-B-lactamas"/>
</dbReference>
<dbReference type="Pfam" id="PF00753">
    <property type="entry name" value="Lactamase_B"/>
    <property type="match status" value="1"/>
</dbReference>
<evidence type="ECO:0000259" key="4">
    <source>
        <dbReference type="Pfam" id="PF00753"/>
    </source>
</evidence>